<keyword evidence="3" id="KW-1185">Reference proteome</keyword>
<keyword evidence="1" id="KW-0472">Membrane</keyword>
<organism evidence="2 3">
    <name type="scientific">Micractinium conductrix</name>
    <dbReference type="NCBI Taxonomy" id="554055"/>
    <lineage>
        <taxon>Eukaryota</taxon>
        <taxon>Viridiplantae</taxon>
        <taxon>Chlorophyta</taxon>
        <taxon>core chlorophytes</taxon>
        <taxon>Trebouxiophyceae</taxon>
        <taxon>Chlorellales</taxon>
        <taxon>Chlorellaceae</taxon>
        <taxon>Chlorella clade</taxon>
        <taxon>Micractinium</taxon>
    </lineage>
</organism>
<dbReference type="Proteomes" id="UP000239649">
    <property type="component" value="Unassembled WGS sequence"/>
</dbReference>
<dbReference type="AlphaFoldDB" id="A0A2P6V3K2"/>
<feature type="transmembrane region" description="Helical" evidence="1">
    <location>
        <begin position="43"/>
        <end position="61"/>
    </location>
</feature>
<evidence type="ECO:0000256" key="1">
    <source>
        <dbReference type="SAM" id="Phobius"/>
    </source>
</evidence>
<comment type="caution">
    <text evidence="2">The sequence shown here is derived from an EMBL/GenBank/DDBJ whole genome shotgun (WGS) entry which is preliminary data.</text>
</comment>
<evidence type="ECO:0000313" key="2">
    <source>
        <dbReference type="EMBL" id="PSC68673.1"/>
    </source>
</evidence>
<dbReference type="EMBL" id="LHPF02000034">
    <property type="protein sequence ID" value="PSC68673.1"/>
    <property type="molecule type" value="Genomic_DNA"/>
</dbReference>
<keyword evidence="1" id="KW-0812">Transmembrane</keyword>
<name>A0A2P6V3K2_9CHLO</name>
<proteinExistence type="predicted"/>
<sequence length="100" mass="10502">MLLARTALARKAQPSPLDTALLAFPYHQPAGGHQLRQWRGRSLQIVLPCLLAALQLLPFMAPSAHMLTSVLLCLLAAALAAFAAGVAASCCSWAAPLCNP</sequence>
<evidence type="ECO:0000313" key="3">
    <source>
        <dbReference type="Proteomes" id="UP000239649"/>
    </source>
</evidence>
<feature type="transmembrane region" description="Helical" evidence="1">
    <location>
        <begin position="67"/>
        <end position="95"/>
    </location>
</feature>
<gene>
    <name evidence="2" type="ORF">C2E20_7703</name>
</gene>
<keyword evidence="1" id="KW-1133">Transmembrane helix</keyword>
<reference evidence="2 3" key="1">
    <citation type="journal article" date="2018" name="Plant J.">
        <title>Genome sequences of Chlorella sorokiniana UTEX 1602 and Micractinium conductrix SAG 241.80: implications to maltose excretion by a green alga.</title>
        <authorList>
            <person name="Arriola M.B."/>
            <person name="Velmurugan N."/>
            <person name="Zhang Y."/>
            <person name="Plunkett M.H."/>
            <person name="Hondzo H."/>
            <person name="Barney B.M."/>
        </authorList>
    </citation>
    <scope>NUCLEOTIDE SEQUENCE [LARGE SCALE GENOMIC DNA]</scope>
    <source>
        <strain evidence="2 3">SAG 241.80</strain>
    </source>
</reference>
<accession>A0A2P6V3K2</accession>
<protein>
    <submittedName>
        <fullName evidence="2">CDP-diglyceride synthase</fullName>
    </submittedName>
</protein>